<dbReference type="PRINTS" id="PR00039">
    <property type="entry name" value="HTHLYSR"/>
</dbReference>
<dbReference type="Pfam" id="PF03466">
    <property type="entry name" value="LysR_substrate"/>
    <property type="match status" value="1"/>
</dbReference>
<evidence type="ECO:0000256" key="4">
    <source>
        <dbReference type="ARBA" id="ARBA00023163"/>
    </source>
</evidence>
<keyword evidence="4" id="KW-0804">Transcription</keyword>
<dbReference type="GO" id="GO:0003677">
    <property type="term" value="F:DNA binding"/>
    <property type="evidence" value="ECO:0007669"/>
    <property type="project" value="UniProtKB-KW"/>
</dbReference>
<comment type="caution">
    <text evidence="5">The sequence shown here is derived from an EMBL/GenBank/DDBJ whole genome shotgun (WGS) entry which is preliminary data.</text>
</comment>
<organism evidence="5 6">
    <name type="scientific">Weissella confusa</name>
    <name type="common">Lactobacillus confusus</name>
    <dbReference type="NCBI Taxonomy" id="1583"/>
    <lineage>
        <taxon>Bacteria</taxon>
        <taxon>Bacillati</taxon>
        <taxon>Bacillota</taxon>
        <taxon>Bacilli</taxon>
        <taxon>Lactobacillales</taxon>
        <taxon>Lactobacillaceae</taxon>
        <taxon>Weissella</taxon>
    </lineage>
</organism>
<evidence type="ECO:0000256" key="2">
    <source>
        <dbReference type="ARBA" id="ARBA00023015"/>
    </source>
</evidence>
<evidence type="ECO:0000256" key="3">
    <source>
        <dbReference type="ARBA" id="ARBA00023125"/>
    </source>
</evidence>
<dbReference type="InterPro" id="IPR050950">
    <property type="entry name" value="HTH-type_LysR_regulators"/>
</dbReference>
<sequence>MDIHKFEVFLDLAKTLSYTETAERLFTTQGNISKQILALEKELDTKLFERSHRTIKLTEAGGITAIYAAKIMSEYDAMLRTLNQHAAESENTLTIHAIPSVSNYRGFELIAAFHHKYPEISLHLSEVDHGVITQSLDNGKADVVFGRDFGDINEKYETIVTDKDQFVCVVPKDHPLADATQVKISDLQDEEFLLLGRETTIYNRVMTMARTAGFEPKVAYEGQRIDIILNMIANGMGVSIMMEKSVDMSANPDIIKRPINLNDVSQLAFMRKNTTQHSKASELFWEFVGQNK</sequence>
<dbReference type="Pfam" id="PF00126">
    <property type="entry name" value="HTH_1"/>
    <property type="match status" value="1"/>
</dbReference>
<evidence type="ECO:0000313" key="6">
    <source>
        <dbReference type="Proteomes" id="UP000650485"/>
    </source>
</evidence>
<accession>A0A413FNH1</accession>
<evidence type="ECO:0000313" key="5">
    <source>
        <dbReference type="EMBL" id="MBC6498592.1"/>
    </source>
</evidence>
<dbReference type="InterPro" id="IPR005119">
    <property type="entry name" value="LysR_subst-bd"/>
</dbReference>
<dbReference type="CDD" id="cd05466">
    <property type="entry name" value="PBP2_LTTR_substrate"/>
    <property type="match status" value="1"/>
</dbReference>
<comment type="similarity">
    <text evidence="1">Belongs to the LysR transcriptional regulatory family.</text>
</comment>
<dbReference type="AlphaFoldDB" id="A0A413FNH1"/>
<dbReference type="Gene3D" id="3.40.190.290">
    <property type="match status" value="1"/>
</dbReference>
<protein>
    <submittedName>
        <fullName evidence="5">LysR family transcriptional regulator</fullName>
    </submittedName>
</protein>
<dbReference type="RefSeq" id="WP_118704497.1">
    <property type="nucleotide sequence ID" value="NZ_CABJBN010000010.1"/>
</dbReference>
<dbReference type="GO" id="GO:0003700">
    <property type="term" value="F:DNA-binding transcription factor activity"/>
    <property type="evidence" value="ECO:0007669"/>
    <property type="project" value="InterPro"/>
</dbReference>
<dbReference type="PANTHER" id="PTHR30419">
    <property type="entry name" value="HTH-TYPE TRANSCRIPTIONAL REGULATOR YBHD"/>
    <property type="match status" value="1"/>
</dbReference>
<dbReference type="InterPro" id="IPR000847">
    <property type="entry name" value="LysR_HTH_N"/>
</dbReference>
<evidence type="ECO:0000256" key="1">
    <source>
        <dbReference type="ARBA" id="ARBA00009437"/>
    </source>
</evidence>
<dbReference type="InterPro" id="IPR036388">
    <property type="entry name" value="WH-like_DNA-bd_sf"/>
</dbReference>
<proteinExistence type="inferred from homology"/>
<dbReference type="SUPFAM" id="SSF53850">
    <property type="entry name" value="Periplasmic binding protein-like II"/>
    <property type="match status" value="1"/>
</dbReference>
<dbReference type="Proteomes" id="UP000650485">
    <property type="component" value="Unassembled WGS sequence"/>
</dbReference>
<dbReference type="EMBL" id="JACSZT010000005">
    <property type="protein sequence ID" value="MBC6498592.1"/>
    <property type="molecule type" value="Genomic_DNA"/>
</dbReference>
<keyword evidence="2" id="KW-0805">Transcription regulation</keyword>
<keyword evidence="3" id="KW-0238">DNA-binding</keyword>
<dbReference type="GO" id="GO:0005829">
    <property type="term" value="C:cytosol"/>
    <property type="evidence" value="ECO:0007669"/>
    <property type="project" value="TreeGrafter"/>
</dbReference>
<gene>
    <name evidence="5" type="ORF">H7R52_07840</name>
</gene>
<dbReference type="PANTHER" id="PTHR30419:SF28">
    <property type="entry name" value="HTH-TYPE TRANSCRIPTIONAL REGULATOR BSDA"/>
    <property type="match status" value="1"/>
</dbReference>
<name>A0A413FNH1_WEICO</name>
<dbReference type="Gene3D" id="1.10.10.10">
    <property type="entry name" value="Winged helix-like DNA-binding domain superfamily/Winged helix DNA-binding domain"/>
    <property type="match status" value="1"/>
</dbReference>
<dbReference type="GeneID" id="57979351"/>
<reference evidence="5" key="1">
    <citation type="submission" date="2020-08" db="EMBL/GenBank/DDBJ databases">
        <title>Complete genome sequence of Weissella confusa strain FS54 provides insights into metabolic potential.</title>
        <authorList>
            <person name="Fhoula I."/>
            <person name="Najjari A."/>
            <person name="Lekired A."/>
            <person name="Bessrour-Aouam N."/>
            <person name="Jaballah S."/>
            <person name="Klibi N."/>
            <person name="Ouzari H.-I."/>
        </authorList>
    </citation>
    <scope>NUCLEOTIDE SEQUENCE</scope>
    <source>
        <strain evidence="5">FS54</strain>
    </source>
</reference>
<dbReference type="SUPFAM" id="SSF46785">
    <property type="entry name" value="Winged helix' DNA-binding domain"/>
    <property type="match status" value="1"/>
</dbReference>
<dbReference type="FunFam" id="1.10.10.10:FF:000001">
    <property type="entry name" value="LysR family transcriptional regulator"/>
    <property type="match status" value="1"/>
</dbReference>
<dbReference type="InterPro" id="IPR036390">
    <property type="entry name" value="WH_DNA-bd_sf"/>
</dbReference>
<dbReference type="PROSITE" id="PS50931">
    <property type="entry name" value="HTH_LYSR"/>
    <property type="match status" value="1"/>
</dbReference>